<reference evidence="2 3" key="1">
    <citation type="submission" date="2023-08" db="EMBL/GenBank/DDBJ databases">
        <authorList>
            <person name="Palmer J.M."/>
        </authorList>
    </citation>
    <scope>NUCLEOTIDE SEQUENCE [LARGE SCALE GENOMIC DNA]</scope>
    <source>
        <strain evidence="2 3">TWF481</strain>
    </source>
</reference>
<feature type="region of interest" description="Disordered" evidence="1">
    <location>
        <begin position="1"/>
        <end position="46"/>
    </location>
</feature>
<dbReference type="AlphaFoldDB" id="A0AAV9W6N8"/>
<organism evidence="2 3">
    <name type="scientific">Arthrobotrys musiformis</name>
    <dbReference type="NCBI Taxonomy" id="47236"/>
    <lineage>
        <taxon>Eukaryota</taxon>
        <taxon>Fungi</taxon>
        <taxon>Dikarya</taxon>
        <taxon>Ascomycota</taxon>
        <taxon>Pezizomycotina</taxon>
        <taxon>Orbiliomycetes</taxon>
        <taxon>Orbiliales</taxon>
        <taxon>Orbiliaceae</taxon>
        <taxon>Arthrobotrys</taxon>
    </lineage>
</organism>
<evidence type="ECO:0000313" key="3">
    <source>
        <dbReference type="Proteomes" id="UP001370758"/>
    </source>
</evidence>
<proteinExistence type="predicted"/>
<feature type="compositionally biased region" description="Polar residues" evidence="1">
    <location>
        <begin position="23"/>
        <end position="46"/>
    </location>
</feature>
<dbReference type="Proteomes" id="UP001370758">
    <property type="component" value="Unassembled WGS sequence"/>
</dbReference>
<protein>
    <submittedName>
        <fullName evidence="2">Uncharacterized protein</fullName>
    </submittedName>
</protein>
<accession>A0AAV9W6N8</accession>
<sequence length="113" mass="12184">MHCKDKLGSIASLHTDTSKKKTAAQQNVAGWSNTPSPVESRTSLQHVKKPLSSNVRGRVIILTGPATATLDEGRKPALYTLHRGDLMLVIDGLAFLSSLRGRIVSPIVVEGVW</sequence>
<name>A0AAV9W6N8_9PEZI</name>
<evidence type="ECO:0000256" key="1">
    <source>
        <dbReference type="SAM" id="MobiDB-lite"/>
    </source>
</evidence>
<comment type="caution">
    <text evidence="2">The sequence shown here is derived from an EMBL/GenBank/DDBJ whole genome shotgun (WGS) entry which is preliminary data.</text>
</comment>
<dbReference type="EMBL" id="JAVHJL010000005">
    <property type="protein sequence ID" value="KAK6503265.1"/>
    <property type="molecule type" value="Genomic_DNA"/>
</dbReference>
<keyword evidence="3" id="KW-1185">Reference proteome</keyword>
<evidence type="ECO:0000313" key="2">
    <source>
        <dbReference type="EMBL" id="KAK6503265.1"/>
    </source>
</evidence>
<gene>
    <name evidence="2" type="ORF">TWF481_008294</name>
</gene>